<dbReference type="EMBL" id="CP062983">
    <property type="protein sequence ID" value="QPC84603.1"/>
    <property type="molecule type" value="Genomic_DNA"/>
</dbReference>
<dbReference type="RefSeq" id="WP_195172666.1">
    <property type="nucleotide sequence ID" value="NZ_CP062983.1"/>
</dbReference>
<evidence type="ECO:0000313" key="1">
    <source>
        <dbReference type="EMBL" id="QPC84603.1"/>
    </source>
</evidence>
<dbReference type="PANTHER" id="PTHR37460:SF1">
    <property type="entry name" value="ENDONUCLEASE III"/>
    <property type="match status" value="1"/>
</dbReference>
<reference evidence="1 2" key="1">
    <citation type="submission" date="2020-02" db="EMBL/GenBank/DDBJ databases">
        <authorList>
            <person name="Zheng R.K."/>
            <person name="Sun C.M."/>
        </authorList>
    </citation>
    <scope>NUCLEOTIDE SEQUENCE [LARGE SCALE GENOMIC DNA]</scope>
    <source>
        <strain evidence="2">rifampicinis</strain>
    </source>
</reference>
<dbReference type="PANTHER" id="PTHR37460">
    <property type="entry name" value="ENDONUCLEASE III"/>
    <property type="match status" value="1"/>
</dbReference>
<dbReference type="InterPro" id="IPR002837">
    <property type="entry name" value="DUF123"/>
</dbReference>
<dbReference type="Pfam" id="PF01986">
    <property type="entry name" value="DUF123"/>
    <property type="match status" value="1"/>
</dbReference>
<gene>
    <name evidence="1" type="ORF">G4Y79_09565</name>
</gene>
<evidence type="ECO:0000313" key="2">
    <source>
        <dbReference type="Proteomes" id="UP000594468"/>
    </source>
</evidence>
<dbReference type="Proteomes" id="UP000594468">
    <property type="component" value="Chromosome"/>
</dbReference>
<protein>
    <submittedName>
        <fullName evidence="1">GIY-YIG nuclease family protein</fullName>
    </submittedName>
</protein>
<keyword evidence="2" id="KW-1185">Reference proteome</keyword>
<name>A0A7S8ECS8_9CHLR</name>
<accession>A0A7S8ECS8</accession>
<dbReference type="AlphaFoldDB" id="A0A7S8ECS8"/>
<dbReference type="CDD" id="cd10441">
    <property type="entry name" value="GIY-YIG_COG1833"/>
    <property type="match status" value="1"/>
</dbReference>
<sequence length="152" mass="17143">MTSPHMAIPTQKGTYILHMHLPTHAHLVIGRLGAYDFAEGWYLYVGSAFGAGGLRGRLKHHLAHVTRPHWHVDYLRQAAPVYEVWYLASETIYEHAWAQVLRNMDGGHVPVSRFGASDCRCEKHLVSFSFPPDLTLFCQQAGVTLQRYAVSS</sequence>
<dbReference type="KEGG" id="pmet:G4Y79_09565"/>
<proteinExistence type="predicted"/>
<organism evidence="1 2">
    <name type="scientific">Phototrophicus methaneseepsis</name>
    <dbReference type="NCBI Taxonomy" id="2710758"/>
    <lineage>
        <taxon>Bacteria</taxon>
        <taxon>Bacillati</taxon>
        <taxon>Chloroflexota</taxon>
        <taxon>Candidatus Thermofontia</taxon>
        <taxon>Phototrophicales</taxon>
        <taxon>Phototrophicaceae</taxon>
        <taxon>Phototrophicus</taxon>
    </lineage>
</organism>